<dbReference type="SUPFAM" id="SSF52540">
    <property type="entry name" value="P-loop containing nucleoside triphosphate hydrolases"/>
    <property type="match status" value="2"/>
</dbReference>
<keyword evidence="6" id="KW-0378">Hydrolase</keyword>
<dbReference type="PANTHER" id="PTHR42926">
    <property type="match status" value="1"/>
</dbReference>
<dbReference type="AlphaFoldDB" id="A0A6L3SSZ1"/>
<keyword evidence="3" id="KW-0808">Transferase</keyword>
<dbReference type="Proteomes" id="UP000474159">
    <property type="component" value="Unassembled WGS sequence"/>
</dbReference>
<evidence type="ECO:0000256" key="4">
    <source>
        <dbReference type="ARBA" id="ARBA00022737"/>
    </source>
</evidence>
<dbReference type="Gene3D" id="3.40.50.300">
    <property type="entry name" value="P-loop containing nucleotide triphosphate hydrolases"/>
    <property type="match status" value="2"/>
</dbReference>
<dbReference type="InterPro" id="IPR027417">
    <property type="entry name" value="P-loop_NTPase"/>
</dbReference>
<protein>
    <recommendedName>
        <fullName evidence="1">non-specific serine/threonine protein kinase</fullName>
        <ecNumber evidence="1">2.7.11.1</ecNumber>
    </recommendedName>
</protein>
<dbReference type="CDD" id="cd19488">
    <property type="entry name" value="KaiC-like_N"/>
    <property type="match status" value="1"/>
</dbReference>
<dbReference type="GO" id="GO:0005524">
    <property type="term" value="F:ATP binding"/>
    <property type="evidence" value="ECO:0007669"/>
    <property type="project" value="InterPro"/>
</dbReference>
<dbReference type="PANTHER" id="PTHR42926:SF1">
    <property type="entry name" value="CIRCADIAN CLOCK OSCILLATOR PROTEIN KAIC 1"/>
    <property type="match status" value="1"/>
</dbReference>
<keyword evidence="2" id="KW-0597">Phosphoprotein</keyword>
<evidence type="ECO:0000256" key="3">
    <source>
        <dbReference type="ARBA" id="ARBA00022679"/>
    </source>
</evidence>
<evidence type="ECO:0000256" key="5">
    <source>
        <dbReference type="ARBA" id="ARBA00022777"/>
    </source>
</evidence>
<gene>
    <name evidence="8" type="ORF">F6X53_29230</name>
</gene>
<proteinExistence type="predicted"/>
<keyword evidence="4" id="KW-0677">Repeat</keyword>
<dbReference type="SMART" id="SM00382">
    <property type="entry name" value="AAA"/>
    <property type="match status" value="2"/>
</dbReference>
<organism evidence="8 9">
    <name type="scientific">Methylobacterium soli</name>
    <dbReference type="NCBI Taxonomy" id="553447"/>
    <lineage>
        <taxon>Bacteria</taxon>
        <taxon>Pseudomonadati</taxon>
        <taxon>Pseudomonadota</taxon>
        <taxon>Alphaproteobacteria</taxon>
        <taxon>Hyphomicrobiales</taxon>
        <taxon>Methylobacteriaceae</taxon>
        <taxon>Methylobacterium</taxon>
    </lineage>
</organism>
<evidence type="ECO:0000256" key="2">
    <source>
        <dbReference type="ARBA" id="ARBA00022553"/>
    </source>
</evidence>
<evidence type="ECO:0000256" key="1">
    <source>
        <dbReference type="ARBA" id="ARBA00012513"/>
    </source>
</evidence>
<reference evidence="8 9" key="1">
    <citation type="submission" date="2019-09" db="EMBL/GenBank/DDBJ databases">
        <title>YIM 48816 draft genome.</title>
        <authorList>
            <person name="Jiang L."/>
        </authorList>
    </citation>
    <scope>NUCLEOTIDE SEQUENCE [LARGE SCALE GENOMIC DNA]</scope>
    <source>
        <strain evidence="8 9">YIM 48816</strain>
    </source>
</reference>
<evidence type="ECO:0000313" key="9">
    <source>
        <dbReference type="Proteomes" id="UP000474159"/>
    </source>
</evidence>
<dbReference type="GO" id="GO:0004674">
    <property type="term" value="F:protein serine/threonine kinase activity"/>
    <property type="evidence" value="ECO:0007669"/>
    <property type="project" value="UniProtKB-EC"/>
</dbReference>
<keyword evidence="5" id="KW-0418">Kinase</keyword>
<dbReference type="InterPro" id="IPR030665">
    <property type="entry name" value="KaiC"/>
</dbReference>
<comment type="caution">
    <text evidence="8">The sequence shown here is derived from an EMBL/GenBank/DDBJ whole genome shotgun (WGS) entry which is preliminary data.</text>
</comment>
<dbReference type="PROSITE" id="PS51146">
    <property type="entry name" value="KAIC"/>
    <property type="match status" value="2"/>
</dbReference>
<dbReference type="InterPro" id="IPR051347">
    <property type="entry name" value="Circadian_clock_KaiC-rel"/>
</dbReference>
<sequence length="494" mass="54297">MAWTLETPDKAAFGIVGLDDILAGGLVRDRFYLLEGNPGTGKTTIALQFLLDGAAQDEKTLYITLSETEEELREVATSHGWDFDPRIAVFEVIPPESLLDANREQSLLYSSDLELGETVQQIFDAVDRVKPTRIVLDSLSEIRLLAGSSLRYRRQILAFKHYFARHATTVLMLDDLTADALDKTVHSVAHGVIRLEELAPDYGAQRRRLRVIKYRGQNFRGGFHDYTIVPGGVRVFPRLVSLEHRTGFTREQLVSGSAELDALLGGGIETGSSAMILGPSGTGKTLFAIQYVLAAAARGERAAMFIFDEEIGLLLERTRQMGYDLEGLRDAGKLLIEQVDAAELTPGEFTHKVRSLVAEHAVKTVVIDSLNGYRAAMPNENVLVLHIHELLQYLNRQGATTFLTVAEHGLVGDMATPAQVTHLADTVILLRYFEAFGRVRRAISIVKKRAGTHEDTIREYQIGSKGLGIGAPLEGFQGMLRGIPTFTGKGGDLA</sequence>
<dbReference type="InterPro" id="IPR014774">
    <property type="entry name" value="KaiC-like_dom"/>
</dbReference>
<dbReference type="InterPro" id="IPR010624">
    <property type="entry name" value="KaiC_dom"/>
</dbReference>
<dbReference type="EC" id="2.7.11.1" evidence="1"/>
<dbReference type="OrthoDB" id="9787927at2"/>
<dbReference type="RefSeq" id="WP_151004986.1">
    <property type="nucleotide sequence ID" value="NZ_VZZK01000056.1"/>
</dbReference>
<name>A0A6L3SSZ1_9HYPH</name>
<dbReference type="Pfam" id="PF06745">
    <property type="entry name" value="ATPase"/>
    <property type="match status" value="2"/>
</dbReference>
<keyword evidence="9" id="KW-1185">Reference proteome</keyword>
<dbReference type="InterPro" id="IPR003593">
    <property type="entry name" value="AAA+_ATPase"/>
</dbReference>
<dbReference type="GO" id="GO:0016787">
    <property type="term" value="F:hydrolase activity"/>
    <property type="evidence" value="ECO:0007669"/>
    <property type="project" value="UniProtKB-KW"/>
</dbReference>
<dbReference type="PRINTS" id="PR01874">
    <property type="entry name" value="DNAREPAIRADA"/>
</dbReference>
<dbReference type="PIRSF" id="PIRSF039117">
    <property type="entry name" value="KaiC"/>
    <property type="match status" value="1"/>
</dbReference>
<feature type="domain" description="KaiC" evidence="7">
    <location>
        <begin position="9"/>
        <end position="249"/>
    </location>
</feature>
<accession>A0A6L3SSZ1</accession>
<evidence type="ECO:0000313" key="8">
    <source>
        <dbReference type="EMBL" id="KAB1071103.1"/>
    </source>
</evidence>
<dbReference type="EMBL" id="VZZK01000056">
    <property type="protein sequence ID" value="KAB1071103.1"/>
    <property type="molecule type" value="Genomic_DNA"/>
</dbReference>
<evidence type="ECO:0000259" key="7">
    <source>
        <dbReference type="PROSITE" id="PS51146"/>
    </source>
</evidence>
<feature type="domain" description="KaiC" evidence="7">
    <location>
        <begin position="251"/>
        <end position="483"/>
    </location>
</feature>
<evidence type="ECO:0000256" key="6">
    <source>
        <dbReference type="ARBA" id="ARBA00022801"/>
    </source>
</evidence>